<dbReference type="Proteomes" id="UP000266622">
    <property type="component" value="Unassembled WGS sequence"/>
</dbReference>
<evidence type="ECO:0000313" key="3">
    <source>
        <dbReference type="EMBL" id="RIB35667.1"/>
    </source>
</evidence>
<dbReference type="Gene3D" id="3.40.30.10">
    <property type="entry name" value="Glutaredoxin"/>
    <property type="match status" value="1"/>
</dbReference>
<dbReference type="Pfam" id="PF00462">
    <property type="entry name" value="Glutaredoxin"/>
    <property type="match status" value="1"/>
</dbReference>
<organism evidence="3 4">
    <name type="scientific">Candidatus Nanoclepta minutus</name>
    <dbReference type="NCBI Taxonomy" id="1940235"/>
    <lineage>
        <taxon>Archaea</taxon>
        <taxon>Nanobdellota</taxon>
        <taxon>Candidatus Nanoclepta</taxon>
    </lineage>
</organism>
<feature type="transmembrane region" description="Helical" evidence="1">
    <location>
        <begin position="7"/>
        <end position="25"/>
    </location>
</feature>
<dbReference type="InterPro" id="IPR002109">
    <property type="entry name" value="Glutaredoxin"/>
</dbReference>
<proteinExistence type="predicted"/>
<evidence type="ECO:0000313" key="4">
    <source>
        <dbReference type="Proteomes" id="UP000266622"/>
    </source>
</evidence>
<dbReference type="InterPro" id="IPR036249">
    <property type="entry name" value="Thioredoxin-like_sf"/>
</dbReference>
<keyword evidence="1" id="KW-0472">Membrane</keyword>
<comment type="caution">
    <text evidence="3">The sequence shown here is derived from an EMBL/GenBank/DDBJ whole genome shotgun (WGS) entry which is preliminary data.</text>
</comment>
<gene>
    <name evidence="3" type="ORF">BXU00_01020</name>
</gene>
<sequence>MTRKERILLIFLVSLVLTFLSLFLIKNTKNEPLERYNIYLVYSPTCPHCENLIEFLEKEGVGVEKISIENFYLRNTFRNLSNYFRGVPFVFAKVNDTIIIISGYPDRNQENDGYFLGKGIEEDLCIKANGTPVYINNTYSFCKLSENVLLGNRYSILWLIEQCKEYGCEKLE</sequence>
<dbReference type="PROSITE" id="PS51354">
    <property type="entry name" value="GLUTAREDOXIN_2"/>
    <property type="match status" value="1"/>
</dbReference>
<name>A0A397WQ48_9ARCH</name>
<dbReference type="AlphaFoldDB" id="A0A397WQ48"/>
<dbReference type="SUPFAM" id="SSF52833">
    <property type="entry name" value="Thioredoxin-like"/>
    <property type="match status" value="1"/>
</dbReference>
<reference evidence="3 4" key="1">
    <citation type="journal article" date="2018" name="Syst. Appl. Microbiol.">
        <title>A new symbiotic nanoarchaeote (Candidatus Nanoclepta minutus) and its host (Zestosphaera tikiterensis gen. nov., sp. nov.) from a New Zealand hot spring.</title>
        <authorList>
            <person name="St John E."/>
            <person name="Liu Y."/>
            <person name="Podar M."/>
            <person name="Stott M.B."/>
            <person name="Meneghin J."/>
            <person name="Chen Z."/>
            <person name="Lagutin K."/>
            <person name="Mitchell K."/>
            <person name="Reysenbach A.L."/>
        </authorList>
    </citation>
    <scope>NUCLEOTIDE SEQUENCE [LARGE SCALE GENOMIC DNA]</scope>
    <source>
        <strain evidence="3">NZ3</strain>
    </source>
</reference>
<evidence type="ECO:0000256" key="1">
    <source>
        <dbReference type="SAM" id="Phobius"/>
    </source>
</evidence>
<feature type="domain" description="Glutaredoxin" evidence="2">
    <location>
        <begin position="43"/>
        <end position="92"/>
    </location>
</feature>
<protein>
    <recommendedName>
        <fullName evidence="2">Glutaredoxin domain-containing protein</fullName>
    </recommendedName>
</protein>
<keyword evidence="1" id="KW-0812">Transmembrane</keyword>
<accession>A0A397WQ48</accession>
<dbReference type="EMBL" id="MWMI01000001">
    <property type="protein sequence ID" value="RIB35667.1"/>
    <property type="molecule type" value="Genomic_DNA"/>
</dbReference>
<evidence type="ECO:0000259" key="2">
    <source>
        <dbReference type="Pfam" id="PF00462"/>
    </source>
</evidence>
<keyword evidence="1" id="KW-1133">Transmembrane helix</keyword>